<feature type="non-terminal residue" evidence="2">
    <location>
        <position position="1"/>
    </location>
</feature>
<dbReference type="GO" id="GO:0017025">
    <property type="term" value="F:TBP-class protein binding"/>
    <property type="evidence" value="ECO:0007669"/>
    <property type="project" value="InterPro"/>
</dbReference>
<sequence>MSSRERNVAKRKARSLSKHLSGNNNGSEEACPVKRVKRERSSGSVESDDSVSQMEESEDWPFQNFCEVLMNDLFHSSWEIRHGAATGLREVVKHHGRGAGKAADIPSNQLLSVNQIWLSDLALRLLCVLALDRFGDFVSDEVVAPVRETCAQALGAVLKYMEEPAVSGVVNISLQLLAQDQWEVRHGALLSLKYILAVRQDMTSQLLPMLLSAIHRGLQDPDDDVRAVAAASLIPVTESLVQCLPGQVSIILSCLWDTLADLDDLTASTNSIMTLLAKLMSHPVTKSSA</sequence>
<dbReference type="Proteomes" id="UP000678393">
    <property type="component" value="Unassembled WGS sequence"/>
</dbReference>
<dbReference type="AlphaFoldDB" id="A0A8S3ZHM3"/>
<reference evidence="2" key="1">
    <citation type="submission" date="2021-04" db="EMBL/GenBank/DDBJ databases">
        <authorList>
            <consortium name="Molecular Ecology Group"/>
        </authorList>
    </citation>
    <scope>NUCLEOTIDE SEQUENCE</scope>
</reference>
<proteinExistence type="predicted"/>
<comment type="caution">
    <text evidence="2">The sequence shown here is derived from an EMBL/GenBank/DDBJ whole genome shotgun (WGS) entry which is preliminary data.</text>
</comment>
<dbReference type="EMBL" id="CAJHNH020002766">
    <property type="protein sequence ID" value="CAG5127658.1"/>
    <property type="molecule type" value="Genomic_DNA"/>
</dbReference>
<dbReference type="InterPro" id="IPR016024">
    <property type="entry name" value="ARM-type_fold"/>
</dbReference>
<protein>
    <submittedName>
        <fullName evidence="2">Uncharacterized protein</fullName>
    </submittedName>
</protein>
<gene>
    <name evidence="2" type="ORF">CUNI_LOCUS13216</name>
</gene>
<evidence type="ECO:0000256" key="1">
    <source>
        <dbReference type="SAM" id="MobiDB-lite"/>
    </source>
</evidence>
<dbReference type="PANTHER" id="PTHR36498:SF1">
    <property type="entry name" value="TATA-BINDING PROTEIN-ASSOCIATED FACTOR 172"/>
    <property type="match status" value="1"/>
</dbReference>
<accession>A0A8S3ZHM3</accession>
<dbReference type="PANTHER" id="PTHR36498">
    <property type="entry name" value="TATA-BINDING PROTEIN-ASSOCIATED FACTOR 172"/>
    <property type="match status" value="1"/>
</dbReference>
<dbReference type="SUPFAM" id="SSF48371">
    <property type="entry name" value="ARM repeat"/>
    <property type="match status" value="1"/>
</dbReference>
<dbReference type="OrthoDB" id="10252227at2759"/>
<dbReference type="GO" id="GO:0003677">
    <property type="term" value="F:DNA binding"/>
    <property type="evidence" value="ECO:0007669"/>
    <property type="project" value="InterPro"/>
</dbReference>
<name>A0A8S3ZHM3_9EUPU</name>
<dbReference type="InterPro" id="IPR044972">
    <property type="entry name" value="Mot1"/>
</dbReference>
<dbReference type="Pfam" id="PF25786">
    <property type="entry name" value="HEAT_GCN1_C"/>
    <property type="match status" value="1"/>
</dbReference>
<organism evidence="2 3">
    <name type="scientific">Candidula unifasciata</name>
    <dbReference type="NCBI Taxonomy" id="100452"/>
    <lineage>
        <taxon>Eukaryota</taxon>
        <taxon>Metazoa</taxon>
        <taxon>Spiralia</taxon>
        <taxon>Lophotrochozoa</taxon>
        <taxon>Mollusca</taxon>
        <taxon>Gastropoda</taxon>
        <taxon>Heterobranchia</taxon>
        <taxon>Euthyneura</taxon>
        <taxon>Panpulmonata</taxon>
        <taxon>Eupulmonata</taxon>
        <taxon>Stylommatophora</taxon>
        <taxon>Helicina</taxon>
        <taxon>Helicoidea</taxon>
        <taxon>Geomitridae</taxon>
        <taxon>Candidula</taxon>
    </lineage>
</organism>
<dbReference type="InterPro" id="IPR011989">
    <property type="entry name" value="ARM-like"/>
</dbReference>
<feature type="region of interest" description="Disordered" evidence="1">
    <location>
        <begin position="1"/>
        <end position="56"/>
    </location>
</feature>
<evidence type="ECO:0000313" key="2">
    <source>
        <dbReference type="EMBL" id="CAG5127658.1"/>
    </source>
</evidence>
<feature type="compositionally biased region" description="Polar residues" evidence="1">
    <location>
        <begin position="18"/>
        <end position="27"/>
    </location>
</feature>
<evidence type="ECO:0000313" key="3">
    <source>
        <dbReference type="Proteomes" id="UP000678393"/>
    </source>
</evidence>
<dbReference type="Gene3D" id="1.25.10.10">
    <property type="entry name" value="Leucine-rich Repeat Variant"/>
    <property type="match status" value="1"/>
</dbReference>
<keyword evidence="3" id="KW-1185">Reference proteome</keyword>
<dbReference type="GO" id="GO:0016887">
    <property type="term" value="F:ATP hydrolysis activity"/>
    <property type="evidence" value="ECO:0007669"/>
    <property type="project" value="InterPro"/>
</dbReference>